<evidence type="ECO:0000256" key="1">
    <source>
        <dbReference type="ARBA" id="ARBA00004496"/>
    </source>
</evidence>
<dbReference type="InterPro" id="IPR033714">
    <property type="entry name" value="tRNA_bind_bactPheRS"/>
</dbReference>
<comment type="cofactor">
    <cofactor evidence="15">
        <name>Mg(2+)</name>
        <dbReference type="ChEBI" id="CHEBI:18420"/>
    </cofactor>
    <text evidence="15">Binds 2 magnesium ions per tetramer.</text>
</comment>
<dbReference type="SMART" id="SM00874">
    <property type="entry name" value="B5"/>
    <property type="match status" value="1"/>
</dbReference>
<evidence type="ECO:0000256" key="10">
    <source>
        <dbReference type="ARBA" id="ARBA00022842"/>
    </source>
</evidence>
<feature type="binding site" evidence="15">
    <location>
        <position position="451"/>
    </location>
    <ligand>
        <name>Mg(2+)</name>
        <dbReference type="ChEBI" id="CHEBI:18420"/>
        <note>shared with alpha subunit</note>
    </ligand>
</feature>
<name>A0A918TGT5_9BACT</name>
<dbReference type="GO" id="GO:0000287">
    <property type="term" value="F:magnesium ion binding"/>
    <property type="evidence" value="ECO:0007669"/>
    <property type="project" value="UniProtKB-UniRule"/>
</dbReference>
<comment type="subcellular location">
    <subcellularLocation>
        <location evidence="1 15">Cytoplasm</location>
    </subcellularLocation>
</comment>
<dbReference type="InterPro" id="IPR041616">
    <property type="entry name" value="PheRS_beta_core"/>
</dbReference>
<accession>A0A918TGT5</accession>
<dbReference type="Pfam" id="PF03484">
    <property type="entry name" value="B5"/>
    <property type="match status" value="1"/>
</dbReference>
<gene>
    <name evidence="15 20" type="primary">pheT</name>
    <name evidence="20" type="ORF">GCM10007100_11930</name>
</gene>
<dbReference type="SUPFAM" id="SSF46955">
    <property type="entry name" value="Putative DNA-binding domain"/>
    <property type="match status" value="1"/>
</dbReference>
<dbReference type="InterPro" id="IPR002547">
    <property type="entry name" value="tRNA-bd_dom"/>
</dbReference>
<dbReference type="InterPro" id="IPR020825">
    <property type="entry name" value="Phe-tRNA_synthase-like_B3/B4"/>
</dbReference>
<dbReference type="Gene3D" id="3.30.930.10">
    <property type="entry name" value="Bira Bifunctional Protein, Domain 2"/>
    <property type="match status" value="1"/>
</dbReference>
<dbReference type="GO" id="GO:0006432">
    <property type="term" value="P:phenylalanyl-tRNA aminoacylation"/>
    <property type="evidence" value="ECO:0007669"/>
    <property type="project" value="UniProtKB-UniRule"/>
</dbReference>
<feature type="binding site" evidence="15">
    <location>
        <position position="454"/>
    </location>
    <ligand>
        <name>Mg(2+)</name>
        <dbReference type="ChEBI" id="CHEBI:18420"/>
        <note>shared with alpha subunit</note>
    </ligand>
</feature>
<reference evidence="20" key="1">
    <citation type="journal article" date="2014" name="Int. J. Syst. Evol. Microbiol.">
        <title>Complete genome sequence of Corynebacterium casei LMG S-19264T (=DSM 44701T), isolated from a smear-ripened cheese.</title>
        <authorList>
            <consortium name="US DOE Joint Genome Institute (JGI-PGF)"/>
            <person name="Walter F."/>
            <person name="Albersmeier A."/>
            <person name="Kalinowski J."/>
            <person name="Ruckert C."/>
        </authorList>
    </citation>
    <scope>NUCLEOTIDE SEQUENCE</scope>
    <source>
        <strain evidence="20">KCTC 12988</strain>
    </source>
</reference>
<dbReference type="GO" id="GO:0005524">
    <property type="term" value="F:ATP binding"/>
    <property type="evidence" value="ECO:0007669"/>
    <property type="project" value="UniProtKB-UniRule"/>
</dbReference>
<dbReference type="Pfam" id="PF03483">
    <property type="entry name" value="B3_4"/>
    <property type="match status" value="1"/>
</dbReference>
<dbReference type="NCBIfam" id="NF045760">
    <property type="entry name" value="YtpR"/>
    <property type="match status" value="1"/>
</dbReference>
<dbReference type="InterPro" id="IPR005146">
    <property type="entry name" value="B3/B4_tRNA-bd"/>
</dbReference>
<dbReference type="PANTHER" id="PTHR10947">
    <property type="entry name" value="PHENYLALANYL-TRNA SYNTHETASE BETA CHAIN AND LEUCINE-RICH REPEAT-CONTAINING PROTEIN 47"/>
    <property type="match status" value="1"/>
</dbReference>
<dbReference type="InterPro" id="IPR036690">
    <property type="entry name" value="Fdx_antiC-bd_sf"/>
</dbReference>
<evidence type="ECO:0000259" key="17">
    <source>
        <dbReference type="PROSITE" id="PS50886"/>
    </source>
</evidence>
<evidence type="ECO:0000313" key="20">
    <source>
        <dbReference type="EMBL" id="GHC47758.1"/>
    </source>
</evidence>
<dbReference type="SUPFAM" id="SSF56037">
    <property type="entry name" value="PheT/TilS domain"/>
    <property type="match status" value="1"/>
</dbReference>
<dbReference type="PROSITE" id="PS51447">
    <property type="entry name" value="FDX_ACB"/>
    <property type="match status" value="1"/>
</dbReference>
<evidence type="ECO:0000256" key="16">
    <source>
        <dbReference type="PROSITE-ProRule" id="PRU00209"/>
    </source>
</evidence>
<dbReference type="Pfam" id="PF03147">
    <property type="entry name" value="FDX-ACB"/>
    <property type="match status" value="1"/>
</dbReference>
<evidence type="ECO:0000256" key="14">
    <source>
        <dbReference type="ARBA" id="ARBA00049255"/>
    </source>
</evidence>
<feature type="domain" description="FDX-ACB" evidence="18">
    <location>
        <begin position="694"/>
        <end position="790"/>
    </location>
</feature>
<dbReference type="GO" id="GO:0000049">
    <property type="term" value="F:tRNA binding"/>
    <property type="evidence" value="ECO:0007669"/>
    <property type="project" value="UniProtKB-UniRule"/>
</dbReference>
<dbReference type="SUPFAM" id="SSF55681">
    <property type="entry name" value="Class II aaRS and biotin synthetases"/>
    <property type="match status" value="1"/>
</dbReference>
<dbReference type="InterPro" id="IPR009061">
    <property type="entry name" value="DNA-bd_dom_put_sf"/>
</dbReference>
<proteinExistence type="inferred from homology"/>
<dbReference type="CDD" id="cd02796">
    <property type="entry name" value="tRNA_bind_bactPheRS"/>
    <property type="match status" value="1"/>
</dbReference>
<reference evidence="20" key="2">
    <citation type="submission" date="2020-09" db="EMBL/GenBank/DDBJ databases">
        <authorList>
            <person name="Sun Q."/>
            <person name="Kim S."/>
        </authorList>
    </citation>
    <scope>NUCLEOTIDE SEQUENCE</scope>
    <source>
        <strain evidence="20">KCTC 12988</strain>
    </source>
</reference>
<evidence type="ECO:0000259" key="18">
    <source>
        <dbReference type="PROSITE" id="PS51447"/>
    </source>
</evidence>
<evidence type="ECO:0000313" key="21">
    <source>
        <dbReference type="Proteomes" id="UP000644507"/>
    </source>
</evidence>
<dbReference type="Pfam" id="PF01588">
    <property type="entry name" value="tRNA_bind"/>
    <property type="match status" value="1"/>
</dbReference>
<dbReference type="InterPro" id="IPR005121">
    <property type="entry name" value="Fdx_antiC-bd"/>
</dbReference>
<dbReference type="GO" id="GO:0009328">
    <property type="term" value="C:phenylalanine-tRNA ligase complex"/>
    <property type="evidence" value="ECO:0007669"/>
    <property type="project" value="TreeGrafter"/>
</dbReference>
<evidence type="ECO:0000256" key="8">
    <source>
        <dbReference type="ARBA" id="ARBA00022741"/>
    </source>
</evidence>
<keyword evidence="12 15" id="KW-0648">Protein biosynthesis</keyword>
<keyword evidence="9 15" id="KW-0067">ATP-binding</keyword>
<evidence type="ECO:0000256" key="5">
    <source>
        <dbReference type="ARBA" id="ARBA00022555"/>
    </source>
</evidence>
<dbReference type="PROSITE" id="PS50886">
    <property type="entry name" value="TRBD"/>
    <property type="match status" value="1"/>
</dbReference>
<evidence type="ECO:0000256" key="15">
    <source>
        <dbReference type="HAMAP-Rule" id="MF_00283"/>
    </source>
</evidence>
<feature type="binding site" evidence="15">
    <location>
        <position position="445"/>
    </location>
    <ligand>
        <name>Mg(2+)</name>
        <dbReference type="ChEBI" id="CHEBI:18420"/>
        <note>shared with alpha subunit</note>
    </ligand>
</feature>
<evidence type="ECO:0000256" key="7">
    <source>
        <dbReference type="ARBA" id="ARBA00022723"/>
    </source>
</evidence>
<dbReference type="RefSeq" id="WP_189568284.1">
    <property type="nucleotide sequence ID" value="NZ_BMXI01000004.1"/>
</dbReference>
<evidence type="ECO:0000256" key="4">
    <source>
        <dbReference type="ARBA" id="ARBA00022490"/>
    </source>
</evidence>
<comment type="similarity">
    <text evidence="2 15">Belongs to the phenylalanyl-tRNA synthetase beta subunit family. Type 1 subfamily.</text>
</comment>
<feature type="domain" description="B5" evidence="19">
    <location>
        <begin position="395"/>
        <end position="467"/>
    </location>
</feature>
<dbReference type="Pfam" id="PF17759">
    <property type="entry name" value="tRNA_synthFbeta"/>
    <property type="match status" value="1"/>
</dbReference>
<dbReference type="Proteomes" id="UP000644507">
    <property type="component" value="Unassembled WGS sequence"/>
</dbReference>
<dbReference type="Gene3D" id="3.30.70.380">
    <property type="entry name" value="Ferrodoxin-fold anticodon-binding domain"/>
    <property type="match status" value="1"/>
</dbReference>
<dbReference type="InterPro" id="IPR005147">
    <property type="entry name" value="tRNA_synthase_B5-dom"/>
</dbReference>
<keyword evidence="21" id="KW-1185">Reference proteome</keyword>
<dbReference type="AlphaFoldDB" id="A0A918TGT5"/>
<dbReference type="FunFam" id="2.40.50.140:FF:000045">
    <property type="entry name" value="Phenylalanine--tRNA ligase beta subunit"/>
    <property type="match status" value="1"/>
</dbReference>
<keyword evidence="5 16" id="KW-0820">tRNA-binding</keyword>
<dbReference type="Gene3D" id="3.50.40.10">
    <property type="entry name" value="Phenylalanyl-trna Synthetase, Chain B, domain 3"/>
    <property type="match status" value="1"/>
</dbReference>
<evidence type="ECO:0000259" key="19">
    <source>
        <dbReference type="PROSITE" id="PS51483"/>
    </source>
</evidence>
<keyword evidence="4 15" id="KW-0963">Cytoplasm</keyword>
<comment type="catalytic activity">
    <reaction evidence="14 15">
        <text>tRNA(Phe) + L-phenylalanine + ATP = L-phenylalanyl-tRNA(Phe) + AMP + diphosphate + H(+)</text>
        <dbReference type="Rhea" id="RHEA:19413"/>
        <dbReference type="Rhea" id="RHEA-COMP:9668"/>
        <dbReference type="Rhea" id="RHEA-COMP:9699"/>
        <dbReference type="ChEBI" id="CHEBI:15378"/>
        <dbReference type="ChEBI" id="CHEBI:30616"/>
        <dbReference type="ChEBI" id="CHEBI:33019"/>
        <dbReference type="ChEBI" id="CHEBI:58095"/>
        <dbReference type="ChEBI" id="CHEBI:78442"/>
        <dbReference type="ChEBI" id="CHEBI:78531"/>
        <dbReference type="ChEBI" id="CHEBI:456215"/>
        <dbReference type="EC" id="6.1.1.20"/>
    </reaction>
</comment>
<feature type="domain" description="TRNA-binding" evidence="17">
    <location>
        <begin position="40"/>
        <end position="149"/>
    </location>
</feature>
<dbReference type="EC" id="6.1.1.20" evidence="15"/>
<keyword evidence="7 15" id="KW-0479">Metal-binding</keyword>
<dbReference type="SUPFAM" id="SSF54991">
    <property type="entry name" value="Anticodon-binding domain of PheRS"/>
    <property type="match status" value="1"/>
</dbReference>
<keyword evidence="10 15" id="KW-0460">Magnesium</keyword>
<dbReference type="EMBL" id="BMXI01000004">
    <property type="protein sequence ID" value="GHC47758.1"/>
    <property type="molecule type" value="Genomic_DNA"/>
</dbReference>
<keyword evidence="13 15" id="KW-0030">Aminoacyl-tRNA synthetase</keyword>
<organism evidence="20 21">
    <name type="scientific">Roseibacillus persicicus</name>
    <dbReference type="NCBI Taxonomy" id="454148"/>
    <lineage>
        <taxon>Bacteria</taxon>
        <taxon>Pseudomonadati</taxon>
        <taxon>Verrucomicrobiota</taxon>
        <taxon>Verrucomicrobiia</taxon>
        <taxon>Verrucomicrobiales</taxon>
        <taxon>Verrucomicrobiaceae</taxon>
        <taxon>Roseibacillus</taxon>
    </lineage>
</organism>
<keyword evidence="11 16" id="KW-0694">RNA-binding</keyword>
<dbReference type="PANTHER" id="PTHR10947:SF0">
    <property type="entry name" value="PHENYLALANINE--TRNA LIGASE BETA SUBUNIT"/>
    <property type="match status" value="1"/>
</dbReference>
<dbReference type="SMART" id="SM00873">
    <property type="entry name" value="B3_4"/>
    <property type="match status" value="1"/>
</dbReference>
<evidence type="ECO:0000256" key="2">
    <source>
        <dbReference type="ARBA" id="ARBA00008653"/>
    </source>
</evidence>
<feature type="binding site" evidence="15">
    <location>
        <position position="455"/>
    </location>
    <ligand>
        <name>Mg(2+)</name>
        <dbReference type="ChEBI" id="CHEBI:18420"/>
        <note>shared with alpha subunit</note>
    </ligand>
</feature>
<evidence type="ECO:0000256" key="12">
    <source>
        <dbReference type="ARBA" id="ARBA00022917"/>
    </source>
</evidence>
<evidence type="ECO:0000256" key="6">
    <source>
        <dbReference type="ARBA" id="ARBA00022598"/>
    </source>
</evidence>
<keyword evidence="6 15" id="KW-0436">Ligase</keyword>
<dbReference type="NCBIfam" id="TIGR00472">
    <property type="entry name" value="pheT_bact"/>
    <property type="match status" value="1"/>
</dbReference>
<comment type="caution">
    <text evidence="20">The sequence shown here is derived from an EMBL/GenBank/DDBJ whole genome shotgun (WGS) entry which is preliminary data.</text>
</comment>
<comment type="subunit">
    <text evidence="3 15">Tetramer of two alpha and two beta subunits.</text>
</comment>
<keyword evidence="8 15" id="KW-0547">Nucleotide-binding</keyword>
<evidence type="ECO:0000256" key="3">
    <source>
        <dbReference type="ARBA" id="ARBA00011209"/>
    </source>
</evidence>
<dbReference type="InterPro" id="IPR045060">
    <property type="entry name" value="Phe-tRNA-ligase_IIc_bsu"/>
</dbReference>
<dbReference type="Gene3D" id="3.30.56.10">
    <property type="match status" value="2"/>
</dbReference>
<dbReference type="PROSITE" id="PS51483">
    <property type="entry name" value="B5"/>
    <property type="match status" value="1"/>
</dbReference>
<protein>
    <recommendedName>
        <fullName evidence="15">Phenylalanine--tRNA ligase beta subunit</fullName>
        <ecNumber evidence="15">6.1.1.20</ecNumber>
    </recommendedName>
    <alternativeName>
        <fullName evidence="15">Phenylalanyl-tRNA synthetase beta subunit</fullName>
        <shortName evidence="15">PheRS</shortName>
    </alternativeName>
</protein>
<dbReference type="GO" id="GO:0004826">
    <property type="term" value="F:phenylalanine-tRNA ligase activity"/>
    <property type="evidence" value="ECO:0007669"/>
    <property type="project" value="UniProtKB-UniRule"/>
</dbReference>
<dbReference type="SUPFAM" id="SSF50249">
    <property type="entry name" value="Nucleic acid-binding proteins"/>
    <property type="match status" value="1"/>
</dbReference>
<dbReference type="SMART" id="SM00896">
    <property type="entry name" value="FDX-ACB"/>
    <property type="match status" value="1"/>
</dbReference>
<evidence type="ECO:0000256" key="9">
    <source>
        <dbReference type="ARBA" id="ARBA00022840"/>
    </source>
</evidence>
<dbReference type="InterPro" id="IPR004532">
    <property type="entry name" value="Phe-tRNA-ligase_IIc_bsu_bact"/>
</dbReference>
<evidence type="ECO:0000256" key="11">
    <source>
        <dbReference type="ARBA" id="ARBA00022884"/>
    </source>
</evidence>
<dbReference type="Gene3D" id="2.40.50.140">
    <property type="entry name" value="Nucleic acid-binding proteins"/>
    <property type="match status" value="1"/>
</dbReference>
<dbReference type="InterPro" id="IPR045864">
    <property type="entry name" value="aa-tRNA-synth_II/BPL/LPL"/>
</dbReference>
<dbReference type="HAMAP" id="MF_00283">
    <property type="entry name" value="Phe_tRNA_synth_beta1"/>
    <property type="match status" value="1"/>
</dbReference>
<dbReference type="InterPro" id="IPR012340">
    <property type="entry name" value="NA-bd_OB-fold"/>
</dbReference>
<evidence type="ECO:0000256" key="13">
    <source>
        <dbReference type="ARBA" id="ARBA00023146"/>
    </source>
</evidence>
<sequence>MNTSLSWLNDHIDLAELSTAEISDLLTFSGIEVEGIESKGIPSELIVVAQIKEAQQHPDADKLKVCMVDAGEPELRQIVCGAKNYSVGDKVPCALPGADLGGGFVIKEGKLRGVASLGMLCGASEIGMPDEEDGLMILPADSVIGTKLQDLYPSDTVFELEVTPNRPDSLSHRGVARELSVLSKRELKDLATPAFETTSSPVVLSSGTCPYYTSTRISGVKVGESPAWLKSKLEAIGLRPINNVVDITNYILHDLGQPLHAFDAAKVTGNLLVRNSPGGEVFKALDEEDYTLLSEDCVISDESGAALALAGVMGGLDSGVTETTTDLILESAWFTPSEIRRTSRRLILTSDSSYRFERQADPGMVLPAAARAIELILELAGGKAEPIEVAGQIPADFPKVTFSEEQLNQVSAGSITMEEATDCLTRLGLSDCGDGSWSIPSNRPDLTRPIDLIEEVVRVIGFDRIPVSTLAHAVPRSASDKFYDAELSLKKHLGALGFYECQTIKLIAESQIPDLLPLKPLQDADFIRVALPLSEDHSIMRPSLAPGLVASAANNARQGAKAIRLFEAGTCFRHFGGGKKKDNEFPVLAILQTGQQNPPSWANTHPASSDIYDLKATLQSLAPNLPLTFKAKDLGGYLLTATVHLGDANIGVVGRLAPARCRELDLPLETHIAELDMAKLAKIVSSGAPVTDLPQFPGSSRDVAMELPLDLAASEVESALAKFKEPLLVSSRCVSLFSDPSGEKIAADKKSVAYTFLYRADDKTLKTKEVDAAHQALLAHLEKSLPVKFR</sequence>